<dbReference type="InterPro" id="IPR012910">
    <property type="entry name" value="Plug_dom"/>
</dbReference>
<dbReference type="PANTHER" id="PTHR30069:SF53">
    <property type="entry name" value="COLICIN I RECEPTOR-RELATED"/>
    <property type="match status" value="1"/>
</dbReference>
<dbReference type="InterPro" id="IPR000531">
    <property type="entry name" value="Beta-barrel_TonB"/>
</dbReference>
<feature type="domain" description="TonB-dependent receptor-like beta-barrel" evidence="14">
    <location>
        <begin position="233"/>
        <end position="594"/>
    </location>
</feature>
<dbReference type="InterPro" id="IPR039426">
    <property type="entry name" value="TonB-dep_rcpt-like"/>
</dbReference>
<evidence type="ECO:0000256" key="11">
    <source>
        <dbReference type="PROSITE-ProRule" id="PRU01360"/>
    </source>
</evidence>
<evidence type="ECO:0000256" key="12">
    <source>
        <dbReference type="RuleBase" id="RU003357"/>
    </source>
</evidence>
<dbReference type="Pfam" id="PF07715">
    <property type="entry name" value="Plug"/>
    <property type="match status" value="1"/>
</dbReference>
<feature type="domain" description="TonB-dependent receptor plug" evidence="15">
    <location>
        <begin position="44"/>
        <end position="149"/>
    </location>
</feature>
<proteinExistence type="inferred from homology"/>
<keyword evidence="17" id="KW-1185">Reference proteome</keyword>
<evidence type="ECO:0000256" key="9">
    <source>
        <dbReference type="ARBA" id="ARBA00023136"/>
    </source>
</evidence>
<comment type="similarity">
    <text evidence="11 12">Belongs to the TonB-dependent receptor family.</text>
</comment>
<dbReference type="Pfam" id="PF00593">
    <property type="entry name" value="TonB_dep_Rec_b-barrel"/>
    <property type="match status" value="1"/>
</dbReference>
<evidence type="ECO:0000256" key="3">
    <source>
        <dbReference type="ARBA" id="ARBA00022452"/>
    </source>
</evidence>
<accession>A0ABT3JSV1</accession>
<dbReference type="PROSITE" id="PS52016">
    <property type="entry name" value="TONB_DEPENDENT_REC_3"/>
    <property type="match status" value="1"/>
</dbReference>
<gene>
    <name evidence="16" type="primary">btuB</name>
    <name evidence="16" type="ORF">OK345_03495</name>
</gene>
<evidence type="ECO:0000256" key="10">
    <source>
        <dbReference type="ARBA" id="ARBA00023237"/>
    </source>
</evidence>
<protein>
    <submittedName>
        <fullName evidence="16">TonB-dependent vitamin B12 receptor</fullName>
    </submittedName>
</protein>
<evidence type="ECO:0000256" key="4">
    <source>
        <dbReference type="ARBA" id="ARBA00022692"/>
    </source>
</evidence>
<evidence type="ECO:0000313" key="17">
    <source>
        <dbReference type="Proteomes" id="UP001209922"/>
    </source>
</evidence>
<comment type="caution">
    <text evidence="16">The sequence shown here is derived from an EMBL/GenBank/DDBJ whole genome shotgun (WGS) entry which is preliminary data.</text>
</comment>
<keyword evidence="10 11" id="KW-0998">Cell outer membrane</keyword>
<evidence type="ECO:0000256" key="13">
    <source>
        <dbReference type="SAM" id="SignalP"/>
    </source>
</evidence>
<sequence>MKLPYHTLSLALALALPGVAAAQNAPTELDDVIVTATRTPVSIEDSVVPVQVIDRDQIDRSQANSVLELLRGRAGLDFTNQGGPGKLTSLFLRGTASNQVLVLVDGVRIGSATSGMPALQDLPVDQIERVEIVRGPRSSLYGSEAIGGVIQIFTRTAGQGLQQNLALTVGSNRLRQAGAGFSNRGERGWISAQGAWQETDGIDACRGTSAGWGAGCYVEEPDRDGYRNTSINVRGGYALTDSLSLEGHVLDVDSFNEYDGSIFGGNEAENRQQVYGGKLAWAASDAFRLTVQAGRNRDRSDSYYADADSGSRTLASVFDTRRDTASAQGDFTLAEGQQLSAGVDWQKDEVTSTTAFDIDNRDNLGVFAEYQGSFSAHSLQLSARNDDNEQFGNHTTGSLGYGFAFGNGLRLTASAGTGFKAPTFNDLYYPGFSNPDLKPEESRSLNIGIAQYADNWNWTFNAYQTRVDQLIGYDSDFALVNVAEARIRGAELTGFVSLGGFDINAQASFTDPRDHTSGAASYDNLLARRARTSGRIDIDKAFGPLRLGVSAAGAGHRFDDAANSVRLAGYGTVDVRVEYAINAAWSLQARAANVFDREYETIAWYNQPGREYQLTLRYRSAN</sequence>
<keyword evidence="16" id="KW-0675">Receptor</keyword>
<dbReference type="NCBIfam" id="TIGR01779">
    <property type="entry name" value="TonB-B12"/>
    <property type="match status" value="1"/>
</dbReference>
<dbReference type="InterPro" id="IPR037066">
    <property type="entry name" value="Plug_dom_sf"/>
</dbReference>
<evidence type="ECO:0000256" key="2">
    <source>
        <dbReference type="ARBA" id="ARBA00022448"/>
    </source>
</evidence>
<dbReference type="PANTHER" id="PTHR30069">
    <property type="entry name" value="TONB-DEPENDENT OUTER MEMBRANE RECEPTOR"/>
    <property type="match status" value="1"/>
</dbReference>
<keyword evidence="4 11" id="KW-0812">Transmembrane</keyword>
<feature type="chain" id="PRO_5045957206" evidence="13">
    <location>
        <begin position="23"/>
        <end position="622"/>
    </location>
</feature>
<keyword evidence="2 11" id="KW-0813">Transport</keyword>
<dbReference type="InterPro" id="IPR010101">
    <property type="entry name" value="B12_transptr_BtuB"/>
</dbReference>
<evidence type="ECO:0000259" key="15">
    <source>
        <dbReference type="Pfam" id="PF07715"/>
    </source>
</evidence>
<comment type="subcellular location">
    <subcellularLocation>
        <location evidence="1 11">Cell outer membrane</location>
        <topology evidence="1 11">Multi-pass membrane protein</topology>
    </subcellularLocation>
</comment>
<dbReference type="Gene3D" id="2.40.170.20">
    <property type="entry name" value="TonB-dependent receptor, beta-barrel domain"/>
    <property type="match status" value="1"/>
</dbReference>
<keyword evidence="8" id="KW-0626">Porin</keyword>
<dbReference type="Gene3D" id="2.170.130.10">
    <property type="entry name" value="TonB-dependent receptor, plug domain"/>
    <property type="match status" value="1"/>
</dbReference>
<dbReference type="Proteomes" id="UP001209922">
    <property type="component" value="Unassembled WGS sequence"/>
</dbReference>
<evidence type="ECO:0000256" key="5">
    <source>
        <dbReference type="ARBA" id="ARBA00022729"/>
    </source>
</evidence>
<keyword evidence="5 13" id="KW-0732">Signal</keyword>
<evidence type="ECO:0000259" key="14">
    <source>
        <dbReference type="Pfam" id="PF00593"/>
    </source>
</evidence>
<dbReference type="EMBL" id="JAPCHY010000002">
    <property type="protein sequence ID" value="MCW4471569.1"/>
    <property type="molecule type" value="Genomic_DNA"/>
</dbReference>
<dbReference type="RefSeq" id="WP_265126517.1">
    <property type="nucleotide sequence ID" value="NZ_JAPCHY010000002.1"/>
</dbReference>
<dbReference type="SUPFAM" id="SSF56935">
    <property type="entry name" value="Porins"/>
    <property type="match status" value="1"/>
</dbReference>
<keyword evidence="6" id="KW-0406">Ion transport</keyword>
<feature type="signal peptide" evidence="13">
    <location>
        <begin position="1"/>
        <end position="22"/>
    </location>
</feature>
<keyword evidence="9 11" id="KW-0472">Membrane</keyword>
<organism evidence="16 17">
    <name type="scientific">Xanthomonas chitinilytica</name>
    <dbReference type="NCBI Taxonomy" id="2989819"/>
    <lineage>
        <taxon>Bacteria</taxon>
        <taxon>Pseudomonadati</taxon>
        <taxon>Pseudomonadota</taxon>
        <taxon>Gammaproteobacteria</taxon>
        <taxon>Lysobacterales</taxon>
        <taxon>Lysobacteraceae</taxon>
        <taxon>Xanthomonas</taxon>
    </lineage>
</organism>
<dbReference type="CDD" id="cd01347">
    <property type="entry name" value="ligand_gated_channel"/>
    <property type="match status" value="1"/>
</dbReference>
<keyword evidence="7 12" id="KW-0798">TonB box</keyword>
<dbReference type="InterPro" id="IPR036942">
    <property type="entry name" value="Beta-barrel_TonB_sf"/>
</dbReference>
<reference evidence="16 17" key="1">
    <citation type="submission" date="2022-10" db="EMBL/GenBank/DDBJ databases">
        <title>Xanthomonas sp. H13-6.</title>
        <authorList>
            <person name="Liu X."/>
            <person name="Deng Z."/>
            <person name="Jiang Y."/>
            <person name="Yu T."/>
            <person name="Ai J."/>
        </authorList>
    </citation>
    <scope>NUCLEOTIDE SEQUENCE [LARGE SCALE GENOMIC DNA]</scope>
    <source>
        <strain evidence="16 17">H13-6</strain>
    </source>
</reference>
<keyword evidence="3 11" id="KW-1134">Transmembrane beta strand</keyword>
<evidence type="ECO:0000256" key="7">
    <source>
        <dbReference type="ARBA" id="ARBA00023077"/>
    </source>
</evidence>
<evidence type="ECO:0000256" key="8">
    <source>
        <dbReference type="ARBA" id="ARBA00023114"/>
    </source>
</evidence>
<evidence type="ECO:0000256" key="1">
    <source>
        <dbReference type="ARBA" id="ARBA00004571"/>
    </source>
</evidence>
<evidence type="ECO:0000313" key="16">
    <source>
        <dbReference type="EMBL" id="MCW4471569.1"/>
    </source>
</evidence>
<name>A0ABT3JSV1_9XANT</name>
<evidence type="ECO:0000256" key="6">
    <source>
        <dbReference type="ARBA" id="ARBA00023065"/>
    </source>
</evidence>